<feature type="region of interest" description="Disordered" evidence="2">
    <location>
        <begin position="1"/>
        <end position="56"/>
    </location>
</feature>
<reference evidence="5" key="1">
    <citation type="submission" date="2021-02" db="EMBL/GenBank/DDBJ databases">
        <authorList>
            <person name="Dougan E. K."/>
            <person name="Rhodes N."/>
            <person name="Thang M."/>
            <person name="Chan C."/>
        </authorList>
    </citation>
    <scope>NUCLEOTIDE SEQUENCE</scope>
</reference>
<accession>A0A813DUG7</accession>
<feature type="compositionally biased region" description="Low complexity" evidence="2">
    <location>
        <begin position="305"/>
        <end position="321"/>
    </location>
</feature>
<organism evidence="5 6">
    <name type="scientific">Polarella glacialis</name>
    <name type="common">Dinoflagellate</name>
    <dbReference type="NCBI Taxonomy" id="89957"/>
    <lineage>
        <taxon>Eukaryota</taxon>
        <taxon>Sar</taxon>
        <taxon>Alveolata</taxon>
        <taxon>Dinophyceae</taxon>
        <taxon>Suessiales</taxon>
        <taxon>Suessiaceae</taxon>
        <taxon>Polarella</taxon>
    </lineage>
</organism>
<dbReference type="InterPro" id="IPR049492">
    <property type="entry name" value="BD-FAE-like_dom"/>
</dbReference>
<feature type="compositionally biased region" description="Low complexity" evidence="2">
    <location>
        <begin position="27"/>
        <end position="47"/>
    </location>
</feature>
<comment type="caution">
    <text evidence="5">The sequence shown here is derived from an EMBL/GenBank/DDBJ whole genome shotgun (WGS) entry which is preliminary data.</text>
</comment>
<keyword evidence="1" id="KW-0378">Hydrolase</keyword>
<dbReference type="Gene3D" id="3.40.50.1820">
    <property type="entry name" value="alpha/beta hydrolase"/>
    <property type="match status" value="1"/>
</dbReference>
<sequence length="497" mass="54472">MQSVRPSKMPSKVNVAAYGHDGHDSINNNNSNNNNDNDNDTNNNTNDRPGQHRICGRRRRRALLRQSLLRRWQPLSPHDTPTLGSFSQVRVEGHSAEPVAVQPVLLEFLTGAMELTVRLSRLLRYAVVFAWSLLCLMAYVGLLLPAFLRLGWQYFHDSRIRRGLRYGAQPRNFLDLYCPPEAQAAAAGAGPPVPVVVAVMGGAWVIGHRLWNVQLASRLAEAGVLVVAVDYRNYPMGELPEMVEDVSQGMDWVFANIASYGGDPNNVVMVGQSAGAHISSMLLLQRALEEVSEVKQACGKDLEQDNNNINNNNDNDNNNNNGHLAHRWSVSDLKGYLGMSGVYDLAALELHMESIGVYPFLSSFCEGGDLIASSPTHQLQSASWRGVLGARAAARMPPVHLFHGQADTSVPTSSTLCFAENLRAVGVRSVKAELRPGVTHSEPIIEGPLGGYHYQVQLLLPYLLGHKGAKERLNAMPKAEPMVPASVLRLAAMLMPF</sequence>
<dbReference type="OrthoDB" id="445710at2759"/>
<dbReference type="PANTHER" id="PTHR48081:SF33">
    <property type="entry name" value="KYNURENINE FORMAMIDASE"/>
    <property type="match status" value="1"/>
</dbReference>
<dbReference type="PANTHER" id="PTHR48081">
    <property type="entry name" value="AB HYDROLASE SUPERFAMILY PROTEIN C4A8.06C"/>
    <property type="match status" value="1"/>
</dbReference>
<keyword evidence="6" id="KW-1185">Reference proteome</keyword>
<dbReference type="AlphaFoldDB" id="A0A813DUG7"/>
<feature type="region of interest" description="Disordered" evidence="2">
    <location>
        <begin position="303"/>
        <end position="323"/>
    </location>
</feature>
<evidence type="ECO:0000256" key="2">
    <source>
        <dbReference type="SAM" id="MobiDB-lite"/>
    </source>
</evidence>
<dbReference type="InterPro" id="IPR029058">
    <property type="entry name" value="AB_hydrolase_fold"/>
</dbReference>
<protein>
    <recommendedName>
        <fullName evidence="4">BD-FAE-like domain-containing protein</fullName>
    </recommendedName>
</protein>
<dbReference type="SUPFAM" id="SSF53474">
    <property type="entry name" value="alpha/beta-Hydrolases"/>
    <property type="match status" value="1"/>
</dbReference>
<evidence type="ECO:0000313" key="5">
    <source>
        <dbReference type="EMBL" id="CAE8590188.1"/>
    </source>
</evidence>
<keyword evidence="3" id="KW-0472">Membrane</keyword>
<evidence type="ECO:0000313" key="6">
    <source>
        <dbReference type="Proteomes" id="UP000654075"/>
    </source>
</evidence>
<gene>
    <name evidence="5" type="ORF">PGLA1383_LOCUS8913</name>
</gene>
<evidence type="ECO:0000256" key="3">
    <source>
        <dbReference type="SAM" id="Phobius"/>
    </source>
</evidence>
<dbReference type="Pfam" id="PF20434">
    <property type="entry name" value="BD-FAE"/>
    <property type="match status" value="1"/>
</dbReference>
<dbReference type="Proteomes" id="UP000654075">
    <property type="component" value="Unassembled WGS sequence"/>
</dbReference>
<feature type="domain" description="BD-FAE-like" evidence="4">
    <location>
        <begin position="174"/>
        <end position="303"/>
    </location>
</feature>
<dbReference type="InterPro" id="IPR050300">
    <property type="entry name" value="GDXG_lipolytic_enzyme"/>
</dbReference>
<keyword evidence="3" id="KW-1133">Transmembrane helix</keyword>
<name>A0A813DUG7_POLGL</name>
<evidence type="ECO:0000256" key="1">
    <source>
        <dbReference type="ARBA" id="ARBA00022801"/>
    </source>
</evidence>
<feature type="transmembrane region" description="Helical" evidence="3">
    <location>
        <begin position="122"/>
        <end position="148"/>
    </location>
</feature>
<evidence type="ECO:0000259" key="4">
    <source>
        <dbReference type="Pfam" id="PF20434"/>
    </source>
</evidence>
<proteinExistence type="predicted"/>
<keyword evidence="3" id="KW-0812">Transmembrane</keyword>
<dbReference type="OMA" id="KPFIYDD"/>
<dbReference type="GO" id="GO:0016787">
    <property type="term" value="F:hydrolase activity"/>
    <property type="evidence" value="ECO:0007669"/>
    <property type="project" value="UniProtKB-KW"/>
</dbReference>
<dbReference type="EMBL" id="CAJNNV010004120">
    <property type="protein sequence ID" value="CAE8590188.1"/>
    <property type="molecule type" value="Genomic_DNA"/>
</dbReference>